<proteinExistence type="predicted"/>
<comment type="caution">
    <text evidence="1">The sequence shown here is derived from an EMBL/GenBank/DDBJ whole genome shotgun (WGS) entry which is preliminary data.</text>
</comment>
<dbReference type="EMBL" id="LKST01000004">
    <property type="protein sequence ID" value="KQB83244.1"/>
    <property type="molecule type" value="Genomic_DNA"/>
</dbReference>
<dbReference type="STRING" id="1544416.Cocul_02218"/>
<sequence length="37" mass="4076">MAWYEENPESAPEIPDPLDLLGQELESSLDEALGGLF</sequence>
<evidence type="ECO:0000313" key="2">
    <source>
        <dbReference type="Proteomes" id="UP000050517"/>
    </source>
</evidence>
<dbReference type="AlphaFoldDB" id="A0A0Q0YBD1"/>
<dbReference type="PATRIC" id="fig|1544416.3.peg.2214"/>
<name>A0A0Q0YBD1_9CORY</name>
<gene>
    <name evidence="1" type="ORF">Cocul_02218</name>
</gene>
<dbReference type="Proteomes" id="UP000050517">
    <property type="component" value="Unassembled WGS sequence"/>
</dbReference>
<reference evidence="1 2" key="1">
    <citation type="submission" date="2015-10" db="EMBL/GenBank/DDBJ databases">
        <title>Corynebacteirum lowii and Corynebacterium oculi species nova, derived from human clinical disease and and emended description of Corynebacterium mastiditis.</title>
        <authorList>
            <person name="Bernard K."/>
            <person name="Pacheco A.L."/>
            <person name="Mcdougall C."/>
            <person name="Burtx T."/>
            <person name="Weibe D."/>
            <person name="Tyler S."/>
            <person name="Olson A.B."/>
            <person name="Cnockaert M."/>
            <person name="Eguchi H."/>
            <person name="Kuwahara T."/>
            <person name="Nakayama-Imaohji H."/>
            <person name="Boudewijins M."/>
            <person name="Van Hoecke F."/>
            <person name="Bernier A.-M."/>
            <person name="Vandamme P."/>
        </authorList>
    </citation>
    <scope>NUCLEOTIDE SEQUENCE [LARGE SCALE GENOMIC DNA]</scope>
    <source>
        <strain evidence="1 2">NML 130210</strain>
    </source>
</reference>
<organism evidence="1 2">
    <name type="scientific">Corynebacterium oculi</name>
    <dbReference type="NCBI Taxonomy" id="1544416"/>
    <lineage>
        <taxon>Bacteria</taxon>
        <taxon>Bacillati</taxon>
        <taxon>Actinomycetota</taxon>
        <taxon>Actinomycetes</taxon>
        <taxon>Mycobacteriales</taxon>
        <taxon>Corynebacteriaceae</taxon>
        <taxon>Corynebacterium</taxon>
    </lineage>
</organism>
<protein>
    <submittedName>
        <fullName evidence="1">Uncharacterized protein</fullName>
    </submittedName>
</protein>
<accession>A0A0Q0YBD1</accession>
<keyword evidence="2" id="KW-1185">Reference proteome</keyword>
<evidence type="ECO:0000313" key="1">
    <source>
        <dbReference type="EMBL" id="KQB83244.1"/>
    </source>
</evidence>